<dbReference type="PANTHER" id="PTHR33928:SF2">
    <property type="entry name" value="PECTATE LYASE SUPERFAMILY PROTEIN DOMAIN-CONTAINING PROTEIN-RELATED"/>
    <property type="match status" value="1"/>
</dbReference>
<sequence>MKLLTLLALLGLGAAHPHQQHPHDAHAAAAAVVLDPRQQTCSGPVESNPSTWWRAAIGHNGTAPTSTDSTYQYYRTAVQYGADNTGIQDSSDAFNFAIEAWSRTGNTVTTRPAYIYVPPGRYRIKKPIQMLVTTYLVGDALNPPVLIADPALGEQPVINGYDSHQGDGSATKNFYMAVRNLVIDTTEIGTGVAAVGMDWSVSQGCSLTNVKVRMPNFSSHVGVTMAQGGSGILISDCQFEGGAIGIKVNGQQYQFKNLSFNGCNVGISVDHVWVAVVQGATFANCNFGIDMGRNTAGMVSVVDSRVESSCNAGVNNLVTGYGQNSLVLDNFQVGGESTAAVKSASDGSTLRKDSVTAGQTWVMGYVNSNNLQKGTVYPIDRPAALVSGDKYFTAPLPQYEKYALDQFMSLKGDAQYPVYGDNSHNDGPSINAILQKYKGCKIIFVPQGIYRTEETIYVPPGTRLVGETLSIINGIGSKFWNPDDPQPILKVGNPGETGVAQITDITVEVADVLQGATLVQINMAGARPGDVGIWSSVFRVGGTKHSLTNTNCGGADPGACKAAFALMHVTSTASAYLENVWGWVADHSLDGGAAQNIAVGRGALIESTKPTWLVGTSFEHCVLYQYNLHNAQNVYISLEQTESAYWQGEGTPQRAPSPWSVKPAFGDPDFSNCAAQGQGNNDRCYRSWGHYMTGSSKVVIHGSALWVFFNKMNDNQWQNAQCENTGGNCMTNQAYADGAKSTYWFGLSTKSTTALLYDKTGGVIWEVFASDNTGGWGGVLAAYLRDTAA</sequence>
<dbReference type="EMBL" id="SDAQ01000079">
    <property type="protein sequence ID" value="KAI3542182.1"/>
    <property type="molecule type" value="Genomic_DNA"/>
</dbReference>
<dbReference type="FunFam" id="2.160.20.10:FF:000049">
    <property type="entry name" value="Putative exo-beta-1,3-glucanase"/>
    <property type="match status" value="1"/>
</dbReference>
<dbReference type="InterPro" id="IPR011050">
    <property type="entry name" value="Pectin_lyase_fold/virulence"/>
</dbReference>
<evidence type="ECO:0000313" key="4">
    <source>
        <dbReference type="Proteomes" id="UP001056436"/>
    </source>
</evidence>
<dbReference type="OrthoDB" id="1046782at2759"/>
<proteinExistence type="predicted"/>
<gene>
    <name evidence="3" type="ORF">CABS02_10454</name>
</gene>
<dbReference type="PANTHER" id="PTHR33928">
    <property type="entry name" value="POLYGALACTURONASE QRT3"/>
    <property type="match status" value="1"/>
</dbReference>
<dbReference type="InterPro" id="IPR039279">
    <property type="entry name" value="QRT3-like"/>
</dbReference>
<keyword evidence="1" id="KW-0732">Signal</keyword>
<dbReference type="Gene3D" id="2.160.20.10">
    <property type="entry name" value="Single-stranded right-handed beta-helix, Pectin lyase-like"/>
    <property type="match status" value="2"/>
</dbReference>
<evidence type="ECO:0000313" key="3">
    <source>
        <dbReference type="EMBL" id="KAI3542182.1"/>
    </source>
</evidence>
<dbReference type="Proteomes" id="UP001056436">
    <property type="component" value="Unassembled WGS sequence"/>
</dbReference>
<organism evidence="3 4">
    <name type="scientific">Colletotrichum abscissum</name>
    <dbReference type="NCBI Taxonomy" id="1671311"/>
    <lineage>
        <taxon>Eukaryota</taxon>
        <taxon>Fungi</taxon>
        <taxon>Dikarya</taxon>
        <taxon>Ascomycota</taxon>
        <taxon>Pezizomycotina</taxon>
        <taxon>Sordariomycetes</taxon>
        <taxon>Hypocreomycetidae</taxon>
        <taxon>Glomerellales</taxon>
        <taxon>Glomerellaceae</taxon>
        <taxon>Colletotrichum</taxon>
        <taxon>Colletotrichum acutatum species complex</taxon>
    </lineage>
</organism>
<evidence type="ECO:0000259" key="2">
    <source>
        <dbReference type="Pfam" id="PF12708"/>
    </source>
</evidence>
<dbReference type="SUPFAM" id="SSF51126">
    <property type="entry name" value="Pectin lyase-like"/>
    <property type="match status" value="2"/>
</dbReference>
<keyword evidence="4" id="KW-1185">Reference proteome</keyword>
<evidence type="ECO:0000256" key="1">
    <source>
        <dbReference type="SAM" id="SignalP"/>
    </source>
</evidence>
<feature type="domain" description="Rhamnogalacturonase A/B/Epimerase-like pectate lyase" evidence="2">
    <location>
        <begin position="75"/>
        <end position="290"/>
    </location>
</feature>
<dbReference type="InterPro" id="IPR012334">
    <property type="entry name" value="Pectin_lyas_fold"/>
</dbReference>
<dbReference type="GO" id="GO:0004650">
    <property type="term" value="F:polygalacturonase activity"/>
    <property type="evidence" value="ECO:0007669"/>
    <property type="project" value="InterPro"/>
</dbReference>
<accession>A0A9P9X8A7</accession>
<feature type="chain" id="PRO_5040342158" description="Rhamnogalacturonase A/B/Epimerase-like pectate lyase domain-containing protein" evidence="1">
    <location>
        <begin position="16"/>
        <end position="789"/>
    </location>
</feature>
<dbReference type="Pfam" id="PF12708">
    <property type="entry name" value="Pect-lyase_RHGA_epim"/>
    <property type="match status" value="1"/>
</dbReference>
<dbReference type="CDD" id="cd23668">
    <property type="entry name" value="GH55_beta13glucanase-like"/>
    <property type="match status" value="1"/>
</dbReference>
<name>A0A9P9X8A7_9PEZI</name>
<comment type="caution">
    <text evidence="3">The sequence shown here is derived from an EMBL/GenBank/DDBJ whole genome shotgun (WGS) entry which is preliminary data.</text>
</comment>
<feature type="signal peptide" evidence="1">
    <location>
        <begin position="1"/>
        <end position="15"/>
    </location>
</feature>
<reference evidence="3" key="1">
    <citation type="submission" date="2019-01" db="EMBL/GenBank/DDBJ databases">
        <title>Colletotrichum abscissum LGMF1257.</title>
        <authorList>
            <person name="Baroncelli R."/>
        </authorList>
    </citation>
    <scope>NUCLEOTIDE SEQUENCE</scope>
    <source>
        <strain evidence="3">Ca142</strain>
    </source>
</reference>
<dbReference type="InterPro" id="IPR024535">
    <property type="entry name" value="RHGA/B-epi-like_pectate_lyase"/>
</dbReference>
<dbReference type="AlphaFoldDB" id="A0A9P9X8A7"/>
<protein>
    <recommendedName>
        <fullName evidence="2">Rhamnogalacturonase A/B/Epimerase-like pectate lyase domain-containing protein</fullName>
    </recommendedName>
</protein>